<evidence type="ECO:0000256" key="8">
    <source>
        <dbReference type="PROSITE-ProRule" id="PRU01360"/>
    </source>
</evidence>
<name>Q2N7E8_ERYLH</name>
<dbReference type="AlphaFoldDB" id="Q2N7E8"/>
<dbReference type="InterPro" id="IPR000531">
    <property type="entry name" value="Beta-barrel_TonB"/>
</dbReference>
<keyword evidence="3 8" id="KW-1134">Transmembrane beta strand</keyword>
<dbReference type="Proteomes" id="UP000008808">
    <property type="component" value="Chromosome"/>
</dbReference>
<feature type="region of interest" description="Disordered" evidence="10">
    <location>
        <begin position="312"/>
        <end position="337"/>
    </location>
</feature>
<feature type="domain" description="TonB-dependent receptor plug" evidence="13">
    <location>
        <begin position="67"/>
        <end position="171"/>
    </location>
</feature>
<feature type="domain" description="TonB-dependent receptor-like beta-barrel" evidence="12">
    <location>
        <begin position="295"/>
        <end position="697"/>
    </location>
</feature>
<feature type="chain" id="PRO_5004213023" evidence="11">
    <location>
        <begin position="29"/>
        <end position="728"/>
    </location>
</feature>
<evidence type="ECO:0000256" key="5">
    <source>
        <dbReference type="ARBA" id="ARBA00023077"/>
    </source>
</evidence>
<dbReference type="PANTHER" id="PTHR30069">
    <property type="entry name" value="TONB-DEPENDENT OUTER MEMBRANE RECEPTOR"/>
    <property type="match status" value="1"/>
</dbReference>
<comment type="similarity">
    <text evidence="8 9">Belongs to the TonB-dependent receptor family.</text>
</comment>
<dbReference type="InterPro" id="IPR039426">
    <property type="entry name" value="TonB-dep_rcpt-like"/>
</dbReference>
<dbReference type="InterPro" id="IPR037066">
    <property type="entry name" value="Plug_dom_sf"/>
</dbReference>
<evidence type="ECO:0000256" key="7">
    <source>
        <dbReference type="ARBA" id="ARBA00023237"/>
    </source>
</evidence>
<evidence type="ECO:0000256" key="10">
    <source>
        <dbReference type="SAM" id="MobiDB-lite"/>
    </source>
</evidence>
<gene>
    <name evidence="14" type="ordered locus">ELI_11505</name>
</gene>
<dbReference type="PROSITE" id="PS52016">
    <property type="entry name" value="TONB_DEPENDENT_REC_3"/>
    <property type="match status" value="1"/>
</dbReference>
<dbReference type="PANTHER" id="PTHR30069:SF40">
    <property type="entry name" value="TONB-DEPENDENT RECEPTOR NMB0964-RELATED"/>
    <property type="match status" value="1"/>
</dbReference>
<dbReference type="SUPFAM" id="SSF56935">
    <property type="entry name" value="Porins"/>
    <property type="match status" value="1"/>
</dbReference>
<feature type="compositionally biased region" description="Acidic residues" evidence="10">
    <location>
        <begin position="325"/>
        <end position="337"/>
    </location>
</feature>
<dbReference type="Pfam" id="PF07715">
    <property type="entry name" value="Plug"/>
    <property type="match status" value="1"/>
</dbReference>
<keyword evidence="11" id="KW-0732">Signal</keyword>
<dbReference type="InterPro" id="IPR012910">
    <property type="entry name" value="Plug_dom"/>
</dbReference>
<dbReference type="eggNOG" id="COG4771">
    <property type="taxonomic scope" value="Bacteria"/>
</dbReference>
<dbReference type="GO" id="GO:0009279">
    <property type="term" value="C:cell outer membrane"/>
    <property type="evidence" value="ECO:0007669"/>
    <property type="project" value="UniProtKB-SubCell"/>
</dbReference>
<evidence type="ECO:0000259" key="12">
    <source>
        <dbReference type="Pfam" id="PF00593"/>
    </source>
</evidence>
<accession>Q2N7E8</accession>
<dbReference type="InterPro" id="IPR036942">
    <property type="entry name" value="Beta-barrel_TonB_sf"/>
</dbReference>
<evidence type="ECO:0000313" key="15">
    <source>
        <dbReference type="Proteomes" id="UP000008808"/>
    </source>
</evidence>
<keyword evidence="15" id="KW-1185">Reference proteome</keyword>
<dbReference type="STRING" id="314225.ELI_11505"/>
<proteinExistence type="inferred from homology"/>
<evidence type="ECO:0000256" key="11">
    <source>
        <dbReference type="SAM" id="SignalP"/>
    </source>
</evidence>
<keyword evidence="6 8" id="KW-0472">Membrane</keyword>
<dbReference type="GO" id="GO:0044718">
    <property type="term" value="P:siderophore transmembrane transport"/>
    <property type="evidence" value="ECO:0007669"/>
    <property type="project" value="TreeGrafter"/>
</dbReference>
<dbReference type="Pfam" id="PF00593">
    <property type="entry name" value="TonB_dep_Rec_b-barrel"/>
    <property type="match status" value="1"/>
</dbReference>
<dbReference type="Gene3D" id="2.170.130.10">
    <property type="entry name" value="TonB-dependent receptor, plug domain"/>
    <property type="match status" value="1"/>
</dbReference>
<evidence type="ECO:0000256" key="2">
    <source>
        <dbReference type="ARBA" id="ARBA00022448"/>
    </source>
</evidence>
<dbReference type="OrthoDB" id="9795928at2"/>
<feature type="region of interest" description="Disordered" evidence="10">
    <location>
        <begin position="27"/>
        <end position="52"/>
    </location>
</feature>
<keyword evidence="7 8" id="KW-0998">Cell outer membrane</keyword>
<keyword evidence="5 9" id="KW-0798">TonB box</keyword>
<feature type="signal peptide" evidence="11">
    <location>
        <begin position="1"/>
        <end position="28"/>
    </location>
</feature>
<dbReference type="KEGG" id="eli:ELI_11505"/>
<evidence type="ECO:0000313" key="14">
    <source>
        <dbReference type="EMBL" id="ABC64393.1"/>
    </source>
</evidence>
<dbReference type="RefSeq" id="WP_011415216.1">
    <property type="nucleotide sequence ID" value="NC_007722.1"/>
</dbReference>
<dbReference type="GO" id="GO:0015344">
    <property type="term" value="F:siderophore uptake transmembrane transporter activity"/>
    <property type="evidence" value="ECO:0007669"/>
    <property type="project" value="TreeGrafter"/>
</dbReference>
<dbReference type="EMBL" id="CP000157">
    <property type="protein sequence ID" value="ABC64393.1"/>
    <property type="molecule type" value="Genomic_DNA"/>
</dbReference>
<reference evidence="15" key="1">
    <citation type="journal article" date="2009" name="J. Bacteriol.">
        <title>Complete genome sequence of Erythrobacter litoralis HTCC2594.</title>
        <authorList>
            <person name="Oh H.M."/>
            <person name="Giovannoni S.J."/>
            <person name="Ferriera S."/>
            <person name="Johnson J."/>
            <person name="Cho J.C."/>
        </authorList>
    </citation>
    <scope>NUCLEOTIDE SEQUENCE [LARGE SCALE GENOMIC DNA]</scope>
    <source>
        <strain evidence="15">HTCC2594</strain>
    </source>
</reference>
<evidence type="ECO:0000256" key="9">
    <source>
        <dbReference type="RuleBase" id="RU003357"/>
    </source>
</evidence>
<organism evidence="14 15">
    <name type="scientific">Erythrobacter litoralis (strain HTCC2594)</name>
    <dbReference type="NCBI Taxonomy" id="314225"/>
    <lineage>
        <taxon>Bacteria</taxon>
        <taxon>Pseudomonadati</taxon>
        <taxon>Pseudomonadota</taxon>
        <taxon>Alphaproteobacteria</taxon>
        <taxon>Sphingomonadales</taxon>
        <taxon>Erythrobacteraceae</taxon>
        <taxon>Erythrobacter/Porphyrobacter group</taxon>
        <taxon>Erythrobacter</taxon>
    </lineage>
</organism>
<comment type="subcellular location">
    <subcellularLocation>
        <location evidence="1 8">Cell outer membrane</location>
        <topology evidence="1 8">Multi-pass membrane protein</topology>
    </subcellularLocation>
</comment>
<protein>
    <submittedName>
        <fullName evidence="14">TonB-dependent receptor</fullName>
    </submittedName>
</protein>
<keyword evidence="4 8" id="KW-0812">Transmembrane</keyword>
<dbReference type="Gene3D" id="2.40.170.20">
    <property type="entry name" value="TonB-dependent receptor, beta-barrel domain"/>
    <property type="match status" value="1"/>
</dbReference>
<dbReference type="HOGENOM" id="CLU_008287_10_1_5"/>
<keyword evidence="14" id="KW-0675">Receptor</keyword>
<evidence type="ECO:0000256" key="3">
    <source>
        <dbReference type="ARBA" id="ARBA00022452"/>
    </source>
</evidence>
<keyword evidence="2 8" id="KW-0813">Transport</keyword>
<sequence>MTSNASPLRSAVSAIALASAFAAAPLAAQDETDDDQRASQQADDDFHNRSRDLPPEIVVTAAGLTQLDVLAGTSVLEGFELQRSLDGTLGDTLVKIPGVSSTGFAPGSSRPVLRGLQGERVRVLIDGLGAIDVSNTSVDHAVTIDVLTAERIDILRGPAVLLYGSSAIGGAVNVIDKRIPRRIPDEKIHIDGLVRGDTALDTREFGASLDAPLGSMFVFHVDGSYRNTNDLEIAGFQIAPDLRADLLADADEEEEEGEFEEADEMREAANQTGFVPNSATETWTANAGLTFFSGDSNLGFAVGWYDTRYGVPGNPEGGHHHGEGEEGEEEEGEGGEGGEEIVSIDLRQFRADLRGELDLGDGFFDTLITRAGFSDYTHTEFEGDEVGTVFDVQGFEARAELAQTRRNGWGGNTGVQFYLRDFVAFGAEAYVPKNTTTQFAVFTLQEFDLGGVQLEVAGRYETTDIESTTVGIERKFDTFSGALSLSRETESGLRFGVNVSRAERAPSAEELLSNGPHIATQAFEIGDPDLSVESAWGVEAYLRGRIGPATISLAAYRNWFDDFIYLQDTGLEEDELPVFVYLQQGATYTGFEGEIEFPLIDSGPFRLTTDLHVEYVDADLDDGSSVPRTPPLSLLGALEADWEQFNIRGEVQWFDDQDSVSAFETPTDGFTFVNASIAWRPIRGDNNVTLLLQAENIFDVTGRRHASFTKDFVPLAGRNIKGSVRFSF</sequence>
<evidence type="ECO:0000256" key="6">
    <source>
        <dbReference type="ARBA" id="ARBA00023136"/>
    </source>
</evidence>
<evidence type="ECO:0000259" key="13">
    <source>
        <dbReference type="Pfam" id="PF07715"/>
    </source>
</evidence>
<evidence type="ECO:0000256" key="1">
    <source>
        <dbReference type="ARBA" id="ARBA00004571"/>
    </source>
</evidence>
<evidence type="ECO:0000256" key="4">
    <source>
        <dbReference type="ARBA" id="ARBA00022692"/>
    </source>
</evidence>